<dbReference type="EMBL" id="GBRH01272459">
    <property type="protein sequence ID" value="JAD25436.1"/>
    <property type="molecule type" value="Transcribed_RNA"/>
</dbReference>
<reference evidence="2" key="2">
    <citation type="journal article" date="2015" name="Data Brief">
        <title>Shoot transcriptome of the giant reed, Arundo donax.</title>
        <authorList>
            <person name="Barrero R.A."/>
            <person name="Guerrero F.D."/>
            <person name="Moolhuijzen P."/>
            <person name="Goolsby J.A."/>
            <person name="Tidwell J."/>
            <person name="Bellgard S.E."/>
            <person name="Bellgard M.I."/>
        </authorList>
    </citation>
    <scope>NUCLEOTIDE SEQUENCE</scope>
    <source>
        <tissue evidence="2">Shoot tissue taken approximately 20 cm above the soil surface</tissue>
    </source>
</reference>
<evidence type="ECO:0000313" key="2">
    <source>
        <dbReference type="EMBL" id="JAD25436.1"/>
    </source>
</evidence>
<proteinExistence type="predicted"/>
<feature type="compositionally biased region" description="Polar residues" evidence="1">
    <location>
        <begin position="27"/>
        <end position="37"/>
    </location>
</feature>
<name>A0A0A8YHH8_ARUDO</name>
<accession>A0A0A8YHH8</accession>
<dbReference type="AlphaFoldDB" id="A0A0A8YHH8"/>
<sequence length="50" mass="5448">MICELRFYVYNPSLQTTTPITPTPTPSSDCGNKSPQGHSIEHLTRGRAGS</sequence>
<evidence type="ECO:0000256" key="1">
    <source>
        <dbReference type="SAM" id="MobiDB-lite"/>
    </source>
</evidence>
<organism evidence="2">
    <name type="scientific">Arundo donax</name>
    <name type="common">Giant reed</name>
    <name type="synonym">Donax arundinaceus</name>
    <dbReference type="NCBI Taxonomy" id="35708"/>
    <lineage>
        <taxon>Eukaryota</taxon>
        <taxon>Viridiplantae</taxon>
        <taxon>Streptophyta</taxon>
        <taxon>Embryophyta</taxon>
        <taxon>Tracheophyta</taxon>
        <taxon>Spermatophyta</taxon>
        <taxon>Magnoliopsida</taxon>
        <taxon>Liliopsida</taxon>
        <taxon>Poales</taxon>
        <taxon>Poaceae</taxon>
        <taxon>PACMAD clade</taxon>
        <taxon>Arundinoideae</taxon>
        <taxon>Arundineae</taxon>
        <taxon>Arundo</taxon>
    </lineage>
</organism>
<feature type="region of interest" description="Disordered" evidence="1">
    <location>
        <begin position="14"/>
        <end position="50"/>
    </location>
</feature>
<reference evidence="2" key="1">
    <citation type="submission" date="2014-09" db="EMBL/GenBank/DDBJ databases">
        <authorList>
            <person name="Magalhaes I.L.F."/>
            <person name="Oliveira U."/>
            <person name="Santos F.R."/>
            <person name="Vidigal T.H.D.A."/>
            <person name="Brescovit A.D."/>
            <person name="Santos A.J."/>
        </authorList>
    </citation>
    <scope>NUCLEOTIDE SEQUENCE</scope>
    <source>
        <tissue evidence="2">Shoot tissue taken approximately 20 cm above the soil surface</tissue>
    </source>
</reference>
<protein>
    <submittedName>
        <fullName evidence="2">Uncharacterized protein</fullName>
    </submittedName>
</protein>